<gene>
    <name evidence="1" type="ORF">CR513_10115</name>
</gene>
<accession>A0A371HT68</accession>
<keyword evidence="2" id="KW-1185">Reference proteome</keyword>
<protein>
    <submittedName>
        <fullName evidence="1">Uncharacterized protein</fullName>
    </submittedName>
</protein>
<dbReference type="EMBL" id="QJKJ01001770">
    <property type="protein sequence ID" value="RDY05975.1"/>
    <property type="molecule type" value="Genomic_DNA"/>
</dbReference>
<proteinExistence type="predicted"/>
<comment type="caution">
    <text evidence="1">The sequence shown here is derived from an EMBL/GenBank/DDBJ whole genome shotgun (WGS) entry which is preliminary data.</text>
</comment>
<dbReference type="AlphaFoldDB" id="A0A371HT68"/>
<feature type="non-terminal residue" evidence="1">
    <location>
        <position position="1"/>
    </location>
</feature>
<reference evidence="1" key="1">
    <citation type="submission" date="2018-05" db="EMBL/GenBank/DDBJ databases">
        <title>Draft genome of Mucuna pruriens seed.</title>
        <authorList>
            <person name="Nnadi N.E."/>
            <person name="Vos R."/>
            <person name="Hasami M.H."/>
            <person name="Devisetty U.K."/>
            <person name="Aguiy J.C."/>
        </authorList>
    </citation>
    <scope>NUCLEOTIDE SEQUENCE [LARGE SCALE GENOMIC DNA]</scope>
    <source>
        <strain evidence="1">JCA_2017</strain>
    </source>
</reference>
<name>A0A371HT68_MUCPR</name>
<dbReference type="Proteomes" id="UP000257109">
    <property type="component" value="Unassembled WGS sequence"/>
</dbReference>
<organism evidence="1 2">
    <name type="scientific">Mucuna pruriens</name>
    <name type="common">Velvet bean</name>
    <name type="synonym">Dolichos pruriens</name>
    <dbReference type="NCBI Taxonomy" id="157652"/>
    <lineage>
        <taxon>Eukaryota</taxon>
        <taxon>Viridiplantae</taxon>
        <taxon>Streptophyta</taxon>
        <taxon>Embryophyta</taxon>
        <taxon>Tracheophyta</taxon>
        <taxon>Spermatophyta</taxon>
        <taxon>Magnoliopsida</taxon>
        <taxon>eudicotyledons</taxon>
        <taxon>Gunneridae</taxon>
        <taxon>Pentapetalae</taxon>
        <taxon>rosids</taxon>
        <taxon>fabids</taxon>
        <taxon>Fabales</taxon>
        <taxon>Fabaceae</taxon>
        <taxon>Papilionoideae</taxon>
        <taxon>50 kb inversion clade</taxon>
        <taxon>NPAAA clade</taxon>
        <taxon>indigoferoid/millettioid clade</taxon>
        <taxon>Phaseoleae</taxon>
        <taxon>Mucuna</taxon>
    </lineage>
</organism>
<sequence length="123" mass="14308">YQTFDLNDNQAKANPNDWVAPLPTKLDHPKNVMGDVHDEYVDLLCEDKGRIKQFHIEHSIDFEWMHLEVYKCAQEEEPNLGNPKAKSALYMCINNALSWSSKTTSYKKMWMGKENAIKEAFDN</sequence>
<evidence type="ECO:0000313" key="2">
    <source>
        <dbReference type="Proteomes" id="UP000257109"/>
    </source>
</evidence>
<evidence type="ECO:0000313" key="1">
    <source>
        <dbReference type="EMBL" id="RDY05975.1"/>
    </source>
</evidence>
<feature type="non-terminal residue" evidence="1">
    <location>
        <position position="123"/>
    </location>
</feature>